<feature type="repeat" description="ANK" evidence="2">
    <location>
        <begin position="710"/>
        <end position="742"/>
    </location>
</feature>
<dbReference type="Pfam" id="PF12796">
    <property type="entry name" value="Ank_2"/>
    <property type="match status" value="2"/>
</dbReference>
<feature type="domain" description="Nephrocystin 3-like N-terminal" evidence="4">
    <location>
        <begin position="226"/>
        <end position="389"/>
    </location>
</feature>
<name>A0ABY0FQN3_9PLEO</name>
<dbReference type="SMART" id="SM00248">
    <property type="entry name" value="ANK"/>
    <property type="match status" value="8"/>
</dbReference>
<dbReference type="InterPro" id="IPR027417">
    <property type="entry name" value="P-loop_NTPase"/>
</dbReference>
<feature type="repeat" description="ANK" evidence="2">
    <location>
        <begin position="922"/>
        <end position="954"/>
    </location>
</feature>
<dbReference type="InterPro" id="IPR056884">
    <property type="entry name" value="NPHP3-like_N"/>
</dbReference>
<feature type="repeat" description="ANK" evidence="2">
    <location>
        <begin position="886"/>
        <end position="921"/>
    </location>
</feature>
<proteinExistence type="predicted"/>
<dbReference type="PANTHER" id="PTHR10039:SF15">
    <property type="entry name" value="NACHT DOMAIN-CONTAINING PROTEIN"/>
    <property type="match status" value="1"/>
</dbReference>
<accession>A0ABY0FQN3</accession>
<dbReference type="InterPro" id="IPR002110">
    <property type="entry name" value="Ankyrin_rpt"/>
</dbReference>
<keyword evidence="2" id="KW-0040">ANK repeat</keyword>
<reference evidence="6" key="1">
    <citation type="journal article" date="2019" name="bioRxiv">
        <title>Genomics, evolutionary history and diagnostics of the Alternaria alternata species group including apple and Asian pear pathotypes.</title>
        <authorList>
            <person name="Armitage A.D."/>
            <person name="Cockerton H.M."/>
            <person name="Sreenivasaprasad S."/>
            <person name="Woodhall J.W."/>
            <person name="Lane C.R."/>
            <person name="Harrison R.J."/>
            <person name="Clarkson J.P."/>
        </authorList>
    </citation>
    <scope>NUCLEOTIDE SEQUENCE [LARGE SCALE GENOMIC DNA]</scope>
    <source>
        <strain evidence="6">FERA 635</strain>
    </source>
</reference>
<dbReference type="InterPro" id="IPR036770">
    <property type="entry name" value="Ankyrin_rpt-contain_sf"/>
</dbReference>
<dbReference type="PROSITE" id="PS50297">
    <property type="entry name" value="ANK_REP_REGION"/>
    <property type="match status" value="4"/>
</dbReference>
<dbReference type="PRINTS" id="PR01415">
    <property type="entry name" value="ANKYRIN"/>
</dbReference>
<feature type="repeat" description="ANK" evidence="2">
    <location>
        <begin position="782"/>
        <end position="814"/>
    </location>
</feature>
<gene>
    <name evidence="5" type="ORF">AA0119_g12733</name>
</gene>
<feature type="repeat" description="ANK" evidence="2">
    <location>
        <begin position="818"/>
        <end position="850"/>
    </location>
</feature>
<evidence type="ECO:0000313" key="5">
    <source>
        <dbReference type="EMBL" id="RYN86602.1"/>
    </source>
</evidence>
<dbReference type="Gene3D" id="1.25.40.20">
    <property type="entry name" value="Ankyrin repeat-containing domain"/>
    <property type="match status" value="2"/>
</dbReference>
<organism evidence="5 6">
    <name type="scientific">Alternaria tenuissima</name>
    <dbReference type="NCBI Taxonomy" id="119927"/>
    <lineage>
        <taxon>Eukaryota</taxon>
        <taxon>Fungi</taxon>
        <taxon>Dikarya</taxon>
        <taxon>Ascomycota</taxon>
        <taxon>Pezizomycotina</taxon>
        <taxon>Dothideomycetes</taxon>
        <taxon>Pleosporomycetidae</taxon>
        <taxon>Pleosporales</taxon>
        <taxon>Pleosporineae</taxon>
        <taxon>Pleosporaceae</taxon>
        <taxon>Alternaria</taxon>
        <taxon>Alternaria sect. Alternaria</taxon>
        <taxon>Alternaria alternata complex</taxon>
    </lineage>
</organism>
<dbReference type="PANTHER" id="PTHR10039">
    <property type="entry name" value="AMELOGENIN"/>
    <property type="match status" value="1"/>
</dbReference>
<keyword evidence="6" id="KW-1185">Reference proteome</keyword>
<dbReference type="Gene3D" id="3.40.50.300">
    <property type="entry name" value="P-loop containing nucleotide triphosphate hydrolases"/>
    <property type="match status" value="1"/>
</dbReference>
<dbReference type="SUPFAM" id="SSF52540">
    <property type="entry name" value="P-loop containing nucleoside triphosphate hydrolases"/>
    <property type="match status" value="1"/>
</dbReference>
<dbReference type="Proteomes" id="UP000293195">
    <property type="component" value="Unassembled WGS sequence"/>
</dbReference>
<comment type="caution">
    <text evidence="5">The sequence shown here is derived from an EMBL/GenBank/DDBJ whole genome shotgun (WGS) entry which is preliminary data.</text>
</comment>
<dbReference type="Pfam" id="PF24883">
    <property type="entry name" value="NPHP3_N"/>
    <property type="match status" value="1"/>
</dbReference>
<dbReference type="EMBL" id="PDXF01000134">
    <property type="protein sequence ID" value="RYN86602.1"/>
    <property type="molecule type" value="Genomic_DNA"/>
</dbReference>
<evidence type="ECO:0000313" key="6">
    <source>
        <dbReference type="Proteomes" id="UP000293195"/>
    </source>
</evidence>
<sequence length="963" mass="107045">METTASIIAVAQLCEKVIKYIIAVSGAKDEKARLRSKIRGCSSLLLQLQDEAADSEEVEEWTQTLELLSAPLVRLHEALSLTVVALSSRDGVRERLQWPFKEKDVRTLVEAIDSEMGMLSLALDGNTTRLLIETNARSKRNEQDLRELKDFLKLDRGTTISTLKSLSGGLQNIQITQNGVQEGLDKLHERHDTKEATEKRQRILDWLTPIDHASQQRDAISRRQAGTGGWLLHSQVYQDWLGTSNRTLFCPGIPGAGKTVSASIINADLWERYGSDNTIGLAHLFCNYRRQDEQTLDALLSGLLRQLVEPRASLPKYIEELYDSQKGSSDRIEAMAKTLQLVASIYSRVFIVIDALDECSASHGCRIALLSRIQELQNTCGINLLVTSRFIPEIVEKFKAASIIEIQADRDDVRRYLSENMSRLPGFVRNKAELQEEIISRIVEAVRGMFLLAKLHLDSLLGKRSPKAVRVALDKLPTGTDAYDSAYDSAMERIEGQMAEQTELAKQALAFLTCAREPLSTLELQEAMGVEVGELELDPDNYPDIEDILASCLGLVTIDDDGDIIRLVHYTTQEYLERTLDRWFPGAEAMIADVCISYLCLNRYTYPAQLDSTEDSAWYAYAARNWGHHARRAPSSLERVVDFLTQEIALEYSSFYADHYWRPVDSVFKSFSENNEPWTTGLHLAAEFNLKNAIVALLQRGFDPGRRDLYGRTPLLVAAETGSKAAVEQLLKHGSSMEERTDERHHHSPGCTALHIAAKNGHVAIVRLLLDRGAVINLQSLYHDTPISSAVELGQAEVVQVLLDAGADRTFHNTGSLDSTTLMSIAVLNENIKMVQFLIAAGVDVNERDESLHATALWDAACLQSVDCVRVLLEAGADPNLPGGTSQGSPLMMVCSHYTENSIPVVKMLLDAGANVDYVDSNGSTAYDLAKRAQNLHVAEYLLERGVDSEISLNNRPDSLHSQ</sequence>
<dbReference type="Pfam" id="PF00023">
    <property type="entry name" value="Ank"/>
    <property type="match status" value="1"/>
</dbReference>
<dbReference type="Pfam" id="PF22939">
    <property type="entry name" value="WHD_GPIID"/>
    <property type="match status" value="1"/>
</dbReference>
<evidence type="ECO:0000259" key="4">
    <source>
        <dbReference type="Pfam" id="PF24883"/>
    </source>
</evidence>
<evidence type="ECO:0000256" key="1">
    <source>
        <dbReference type="ARBA" id="ARBA00022737"/>
    </source>
</evidence>
<dbReference type="PROSITE" id="PS50088">
    <property type="entry name" value="ANK_REPEAT"/>
    <property type="match status" value="6"/>
</dbReference>
<feature type="repeat" description="ANK" evidence="2">
    <location>
        <begin position="749"/>
        <end position="781"/>
    </location>
</feature>
<feature type="domain" description="GPI inositol-deacylase winged helix" evidence="3">
    <location>
        <begin position="499"/>
        <end position="577"/>
    </location>
</feature>
<dbReference type="SUPFAM" id="SSF48403">
    <property type="entry name" value="Ankyrin repeat"/>
    <property type="match status" value="1"/>
</dbReference>
<evidence type="ECO:0008006" key="7">
    <source>
        <dbReference type="Google" id="ProtNLM"/>
    </source>
</evidence>
<keyword evidence="1" id="KW-0677">Repeat</keyword>
<protein>
    <recommendedName>
        <fullName evidence="7">NACHT domain-containing protein</fullName>
    </recommendedName>
</protein>
<evidence type="ECO:0000256" key="2">
    <source>
        <dbReference type="PROSITE-ProRule" id="PRU00023"/>
    </source>
</evidence>
<dbReference type="InterPro" id="IPR054471">
    <property type="entry name" value="GPIID_WHD"/>
</dbReference>
<evidence type="ECO:0000259" key="3">
    <source>
        <dbReference type="Pfam" id="PF22939"/>
    </source>
</evidence>